<keyword evidence="6" id="KW-1185">Reference proteome</keyword>
<dbReference type="InterPro" id="IPR019887">
    <property type="entry name" value="Tscrpt_reg_AsnC/Lrp_C"/>
</dbReference>
<dbReference type="OrthoDB" id="667919at2"/>
<dbReference type="InterPro" id="IPR000485">
    <property type="entry name" value="AsnC-type_HTH_dom"/>
</dbReference>
<dbReference type="Pfam" id="PF01037">
    <property type="entry name" value="AsnC_trans_reg"/>
    <property type="match status" value="1"/>
</dbReference>
<keyword evidence="3" id="KW-0804">Transcription</keyword>
<dbReference type="PANTHER" id="PTHR30154:SF34">
    <property type="entry name" value="TRANSCRIPTIONAL REGULATOR AZLB"/>
    <property type="match status" value="1"/>
</dbReference>
<dbReference type="PROSITE" id="PS50956">
    <property type="entry name" value="HTH_ASNC_2"/>
    <property type="match status" value="1"/>
</dbReference>
<dbReference type="EMBL" id="RPFJ01000008">
    <property type="protein sequence ID" value="RPD97980.1"/>
    <property type="molecule type" value="Genomic_DNA"/>
</dbReference>
<keyword evidence="2" id="KW-0238">DNA-binding</keyword>
<feature type="domain" description="HTH asnC-type" evidence="4">
    <location>
        <begin position="6"/>
        <end position="67"/>
    </location>
</feature>
<dbReference type="CDD" id="cd00090">
    <property type="entry name" value="HTH_ARSR"/>
    <property type="match status" value="1"/>
</dbReference>
<dbReference type="InterPro" id="IPR019888">
    <property type="entry name" value="Tscrpt_reg_AsnC-like"/>
</dbReference>
<sequence>MPKFKLDEIDHQILDVLIENARTPFTDIAKKLLVSAGTIHVRVKKMEEEGVIKGSTLTVDYDKMNYAFIAYIGLYIEKSSYTQSVIEELKKIPEVTVAHLTTGKFAVFCKIRAENTKHAKDIIFRIDSIKGVQRTETSISLEEVINDKKRLMHAIFDAYKI</sequence>
<accession>A0A3N4P0B0</accession>
<dbReference type="Pfam" id="PF13412">
    <property type="entry name" value="HTH_24"/>
    <property type="match status" value="1"/>
</dbReference>
<dbReference type="RefSeq" id="WP_123897339.1">
    <property type="nucleotide sequence ID" value="NZ_RPFJ01000008.1"/>
</dbReference>
<dbReference type="GO" id="GO:0043565">
    <property type="term" value="F:sequence-specific DNA binding"/>
    <property type="evidence" value="ECO:0007669"/>
    <property type="project" value="InterPro"/>
</dbReference>
<dbReference type="AlphaFoldDB" id="A0A3N4P0B0"/>
<dbReference type="GO" id="GO:0043200">
    <property type="term" value="P:response to amino acid"/>
    <property type="evidence" value="ECO:0007669"/>
    <property type="project" value="TreeGrafter"/>
</dbReference>
<comment type="caution">
    <text evidence="5">The sequence shown here is derived from an EMBL/GenBank/DDBJ whole genome shotgun (WGS) entry which is preliminary data.</text>
</comment>
<dbReference type="SUPFAM" id="SSF54909">
    <property type="entry name" value="Dimeric alpha+beta barrel"/>
    <property type="match status" value="1"/>
</dbReference>
<evidence type="ECO:0000313" key="5">
    <source>
        <dbReference type="EMBL" id="RPD97980.1"/>
    </source>
</evidence>
<dbReference type="InterPro" id="IPR011991">
    <property type="entry name" value="ArsR-like_HTH"/>
</dbReference>
<organism evidence="5 6">
    <name type="scientific">Aureibaculum marinum</name>
    <dbReference type="NCBI Taxonomy" id="2487930"/>
    <lineage>
        <taxon>Bacteria</taxon>
        <taxon>Pseudomonadati</taxon>
        <taxon>Bacteroidota</taxon>
        <taxon>Flavobacteriia</taxon>
        <taxon>Flavobacteriales</taxon>
        <taxon>Flavobacteriaceae</taxon>
        <taxon>Aureibaculum</taxon>
    </lineage>
</organism>
<dbReference type="InterPro" id="IPR036390">
    <property type="entry name" value="WH_DNA-bd_sf"/>
</dbReference>
<name>A0A3N4P0B0_9FLAO</name>
<dbReference type="SUPFAM" id="SSF46785">
    <property type="entry name" value="Winged helix' DNA-binding domain"/>
    <property type="match status" value="1"/>
</dbReference>
<evidence type="ECO:0000259" key="4">
    <source>
        <dbReference type="PROSITE" id="PS50956"/>
    </source>
</evidence>
<dbReference type="SMART" id="SM00344">
    <property type="entry name" value="HTH_ASNC"/>
    <property type="match status" value="1"/>
</dbReference>
<reference evidence="5 6" key="1">
    <citation type="submission" date="2018-11" db="EMBL/GenBank/DDBJ databases">
        <title>Aureibaculum marinum gen. nov., sp. nov., a member of the family Flavobacteriaceae isolated from the Bohai Sea.</title>
        <authorList>
            <person name="Ji X."/>
        </authorList>
    </citation>
    <scope>NUCLEOTIDE SEQUENCE [LARGE SCALE GENOMIC DNA]</scope>
    <source>
        <strain evidence="5 6">BH-SD17</strain>
    </source>
</reference>
<dbReference type="GO" id="GO:0005829">
    <property type="term" value="C:cytosol"/>
    <property type="evidence" value="ECO:0007669"/>
    <property type="project" value="TreeGrafter"/>
</dbReference>
<dbReference type="GO" id="GO:0006355">
    <property type="term" value="P:regulation of DNA-templated transcription"/>
    <property type="evidence" value="ECO:0007669"/>
    <property type="project" value="UniProtKB-ARBA"/>
</dbReference>
<dbReference type="PRINTS" id="PR00033">
    <property type="entry name" value="HTHASNC"/>
</dbReference>
<dbReference type="Proteomes" id="UP000270856">
    <property type="component" value="Unassembled WGS sequence"/>
</dbReference>
<dbReference type="InterPro" id="IPR036388">
    <property type="entry name" value="WH-like_DNA-bd_sf"/>
</dbReference>
<dbReference type="InterPro" id="IPR011008">
    <property type="entry name" value="Dimeric_a/b-barrel"/>
</dbReference>
<dbReference type="Gene3D" id="1.10.10.10">
    <property type="entry name" value="Winged helix-like DNA-binding domain superfamily/Winged helix DNA-binding domain"/>
    <property type="match status" value="1"/>
</dbReference>
<gene>
    <name evidence="5" type="ORF">EGM88_07385</name>
</gene>
<dbReference type="PANTHER" id="PTHR30154">
    <property type="entry name" value="LEUCINE-RESPONSIVE REGULATORY PROTEIN"/>
    <property type="match status" value="1"/>
</dbReference>
<evidence type="ECO:0000256" key="1">
    <source>
        <dbReference type="ARBA" id="ARBA00023015"/>
    </source>
</evidence>
<evidence type="ECO:0000256" key="3">
    <source>
        <dbReference type="ARBA" id="ARBA00023163"/>
    </source>
</evidence>
<keyword evidence="1" id="KW-0805">Transcription regulation</keyword>
<evidence type="ECO:0000313" key="6">
    <source>
        <dbReference type="Proteomes" id="UP000270856"/>
    </source>
</evidence>
<proteinExistence type="predicted"/>
<dbReference type="Gene3D" id="3.30.70.920">
    <property type="match status" value="1"/>
</dbReference>
<evidence type="ECO:0000256" key="2">
    <source>
        <dbReference type="ARBA" id="ARBA00023125"/>
    </source>
</evidence>
<protein>
    <submittedName>
        <fullName evidence="5">Winged helix-turn-helix transcriptional regulator</fullName>
    </submittedName>
</protein>